<evidence type="ECO:0000313" key="7">
    <source>
        <dbReference type="EMBL" id="MCU9850438.1"/>
    </source>
</evidence>
<keyword evidence="3 6" id="KW-0812">Transmembrane</keyword>
<dbReference type="PANTHER" id="PTHR30482">
    <property type="entry name" value="HIGH-AFFINITY BRANCHED-CHAIN AMINO ACID TRANSPORT SYSTEM PERMEASE"/>
    <property type="match status" value="1"/>
</dbReference>
<feature type="transmembrane region" description="Helical" evidence="6">
    <location>
        <begin position="168"/>
        <end position="188"/>
    </location>
</feature>
<feature type="transmembrane region" description="Helical" evidence="6">
    <location>
        <begin position="41"/>
        <end position="63"/>
    </location>
</feature>
<keyword evidence="8" id="KW-1185">Reference proteome</keyword>
<comment type="subcellular location">
    <subcellularLocation>
        <location evidence="1">Cell membrane</location>
        <topology evidence="1">Multi-pass membrane protein</topology>
    </subcellularLocation>
</comment>
<feature type="transmembrane region" description="Helical" evidence="6">
    <location>
        <begin position="101"/>
        <end position="121"/>
    </location>
</feature>
<organism evidence="7 8">
    <name type="scientific">Albidovulum salinarum</name>
    <dbReference type="NCBI Taxonomy" id="2984153"/>
    <lineage>
        <taxon>Bacteria</taxon>
        <taxon>Pseudomonadati</taxon>
        <taxon>Pseudomonadota</taxon>
        <taxon>Alphaproteobacteria</taxon>
        <taxon>Rhodobacterales</taxon>
        <taxon>Paracoccaceae</taxon>
        <taxon>Albidovulum</taxon>
    </lineage>
</organism>
<protein>
    <submittedName>
        <fullName evidence="7">Branched-chain amino acid ABC transporter permease</fullName>
    </submittedName>
</protein>
<feature type="transmembrane region" description="Helical" evidence="6">
    <location>
        <begin position="307"/>
        <end position="328"/>
    </location>
</feature>
<keyword evidence="5 6" id="KW-0472">Membrane</keyword>
<reference evidence="7 8" key="1">
    <citation type="submission" date="2022-10" db="EMBL/GenBank/DDBJ databases">
        <title>Defluviimonas sp. nov., isolated from ocean surface sediments.</title>
        <authorList>
            <person name="He W."/>
            <person name="Wang L."/>
            <person name="Zhang D.-F."/>
        </authorList>
    </citation>
    <scope>NUCLEOTIDE SEQUENCE [LARGE SCALE GENOMIC DNA]</scope>
    <source>
        <strain evidence="7 8">WL0024</strain>
    </source>
</reference>
<dbReference type="InterPro" id="IPR043428">
    <property type="entry name" value="LivM-like"/>
</dbReference>
<dbReference type="Pfam" id="PF02653">
    <property type="entry name" value="BPD_transp_2"/>
    <property type="match status" value="1"/>
</dbReference>
<evidence type="ECO:0000256" key="5">
    <source>
        <dbReference type="ARBA" id="ARBA00023136"/>
    </source>
</evidence>
<dbReference type="PANTHER" id="PTHR30482:SF20">
    <property type="entry name" value="HIGH-AFFINITY BRANCHED-CHAIN AMINO ACID TRANSPORT SYSTEM PERMEASE PROTEIN LIVM"/>
    <property type="match status" value="1"/>
</dbReference>
<feature type="transmembrane region" description="Helical" evidence="6">
    <location>
        <begin position="218"/>
        <end position="240"/>
    </location>
</feature>
<dbReference type="RefSeq" id="WP_263340550.1">
    <property type="nucleotide sequence ID" value="NZ_JAOVQO010000030.1"/>
</dbReference>
<accession>A0ABT2X909</accession>
<feature type="transmembrane region" description="Helical" evidence="6">
    <location>
        <begin position="12"/>
        <end position="29"/>
    </location>
</feature>
<keyword evidence="2" id="KW-1003">Cell membrane</keyword>
<evidence type="ECO:0000256" key="4">
    <source>
        <dbReference type="ARBA" id="ARBA00022989"/>
    </source>
</evidence>
<evidence type="ECO:0000256" key="2">
    <source>
        <dbReference type="ARBA" id="ARBA00022475"/>
    </source>
</evidence>
<evidence type="ECO:0000256" key="1">
    <source>
        <dbReference type="ARBA" id="ARBA00004651"/>
    </source>
</evidence>
<dbReference type="InterPro" id="IPR001851">
    <property type="entry name" value="ABC_transp_permease"/>
</dbReference>
<sequence length="349" mass="36375">MQNRLLAHSTPLILALILLAFVAGVALTGDRALARMAAETLVRVTLVVGLWIFVGNSGVISFGHAGYMATGAYCSAWLTLKPQAKALFLPDLPVWLANAEWHVFPAAIASGFLAAFVALISGAAILRLTGIAASIATFAFLAIVYTVYSNWEGVTGATSSVVGLTRYVGPWVALAWAVAAIVAANLYANSASGLALRATREDEVAARASGIDQYRHRLLSLVISGFFTGVAGALFGHSLGVLNPDSFYLGITFIALAMLVVGGIGSLSGAVTGVLVLSLLIEALVRLEQGITIGEAALALPSGAQEILIGIVMILVLILRPAGLTGGAEFRLRARTPRLSFDQEQTTTN</sequence>
<keyword evidence="4 6" id="KW-1133">Transmembrane helix</keyword>
<dbReference type="Proteomes" id="UP001209535">
    <property type="component" value="Unassembled WGS sequence"/>
</dbReference>
<dbReference type="EMBL" id="JAOVQO010000030">
    <property type="protein sequence ID" value="MCU9850438.1"/>
    <property type="molecule type" value="Genomic_DNA"/>
</dbReference>
<gene>
    <name evidence="7" type="ORF">OEZ60_20855</name>
</gene>
<evidence type="ECO:0000256" key="3">
    <source>
        <dbReference type="ARBA" id="ARBA00022692"/>
    </source>
</evidence>
<comment type="caution">
    <text evidence="7">The sequence shown here is derived from an EMBL/GenBank/DDBJ whole genome shotgun (WGS) entry which is preliminary data.</text>
</comment>
<feature type="transmembrane region" description="Helical" evidence="6">
    <location>
        <begin position="128"/>
        <end position="148"/>
    </location>
</feature>
<evidence type="ECO:0000256" key="6">
    <source>
        <dbReference type="SAM" id="Phobius"/>
    </source>
</evidence>
<dbReference type="CDD" id="cd06581">
    <property type="entry name" value="TM_PBP1_LivM_like"/>
    <property type="match status" value="1"/>
</dbReference>
<name>A0ABT2X909_9RHOB</name>
<evidence type="ECO:0000313" key="8">
    <source>
        <dbReference type="Proteomes" id="UP001209535"/>
    </source>
</evidence>
<proteinExistence type="predicted"/>